<evidence type="ECO:0000313" key="2">
    <source>
        <dbReference type="EMBL" id="VAW72843.1"/>
    </source>
</evidence>
<dbReference type="InterPro" id="IPR011959">
    <property type="entry name" value="CHP02270"/>
</dbReference>
<accession>A0A3B0Y8Y1</accession>
<feature type="region of interest" description="Disordered" evidence="1">
    <location>
        <begin position="343"/>
        <end position="365"/>
    </location>
</feature>
<feature type="compositionally biased region" description="Acidic residues" evidence="1">
    <location>
        <begin position="348"/>
        <end position="364"/>
    </location>
</feature>
<dbReference type="EMBL" id="UOFJ01000688">
    <property type="protein sequence ID" value="VAW72843.1"/>
    <property type="molecule type" value="Genomic_DNA"/>
</dbReference>
<evidence type="ECO:0000256" key="1">
    <source>
        <dbReference type="SAM" id="MobiDB-lite"/>
    </source>
</evidence>
<name>A0A3B0Y8Y1_9ZZZZ</name>
<dbReference type="Gene3D" id="1.25.10.10">
    <property type="entry name" value="Leucine-rich Repeat Variant"/>
    <property type="match status" value="1"/>
</dbReference>
<dbReference type="SUPFAM" id="SSF48371">
    <property type="entry name" value="ARM repeat"/>
    <property type="match status" value="1"/>
</dbReference>
<protein>
    <recommendedName>
        <fullName evidence="3">FOG: HEAT repeat</fullName>
    </recommendedName>
</protein>
<gene>
    <name evidence="2" type="ORF">MNBD_GAMMA10-2459</name>
</gene>
<dbReference type="NCBIfam" id="TIGR02270">
    <property type="entry name" value="TIGR02270 family protein"/>
    <property type="match status" value="1"/>
</dbReference>
<organism evidence="2">
    <name type="scientific">hydrothermal vent metagenome</name>
    <dbReference type="NCBI Taxonomy" id="652676"/>
    <lineage>
        <taxon>unclassified sequences</taxon>
        <taxon>metagenomes</taxon>
        <taxon>ecological metagenomes</taxon>
    </lineage>
</organism>
<proteinExistence type="predicted"/>
<dbReference type="AlphaFoldDB" id="A0A3B0Y8Y1"/>
<reference evidence="2" key="1">
    <citation type="submission" date="2018-06" db="EMBL/GenBank/DDBJ databases">
        <authorList>
            <person name="Zhirakovskaya E."/>
        </authorList>
    </citation>
    <scope>NUCLEOTIDE SEQUENCE</scope>
</reference>
<dbReference type="InterPro" id="IPR011989">
    <property type="entry name" value="ARM-like"/>
</dbReference>
<evidence type="ECO:0008006" key="3">
    <source>
        <dbReference type="Google" id="ProtNLM"/>
    </source>
</evidence>
<sequence>MNIATSPPDSPDFFAEREKNVYRDVYEQLVEEASFLWVLRSIAVDQPHYTQPEIHELEQRIDKRLDALMVEVEQVWEICLASLEYEQPGEVFTTAVVAFRSFEVEKIQIAVGAALKNEQTIEGFVSALGWLPGNLVHTWIKKFFTSKDLSHKYLALAACSIRGENPAEYLNRMLERDDCKQDIKLYAQALRLIGEFRRQDLSASLDEALASDNSEIKFWAIWSMILLGNKGAVSHLESYVLQPGPHQFAAINIVFRVLSVEQARELISKLVDDPEQMRAVIKATGVLGDPHAVNWLISNMKEPELARVCAQSMCFITGIDLEQYQLINKTPYQLVSDAPPVEAVAQQGDDDPNNDDVSLDEDENLPWPDVEKVSQVWMNLGMNFVAGKRYFLGRQITADLLNEKILTAYQRQRHAAAMERALMSEEPALLKNTRAREQGS</sequence>
<dbReference type="InterPro" id="IPR016024">
    <property type="entry name" value="ARM-type_fold"/>
</dbReference>